<keyword evidence="4" id="KW-1185">Reference proteome</keyword>
<dbReference type="AlphaFoldDB" id="A0A2T0RI70"/>
<dbReference type="Pfam" id="PF13581">
    <property type="entry name" value="HATPase_c_2"/>
    <property type="match status" value="1"/>
</dbReference>
<keyword evidence="1" id="KW-0723">Serine/threonine-protein kinase</keyword>
<accession>A0A2T0RI70</accession>
<dbReference type="EMBL" id="PVTD01000011">
    <property type="protein sequence ID" value="PRY20906.1"/>
    <property type="molecule type" value="Genomic_DNA"/>
</dbReference>
<protein>
    <submittedName>
        <fullName evidence="3">Serine/threonine-protein kinase RsbW</fullName>
    </submittedName>
</protein>
<name>A0A2T0RI70_9RHOB</name>
<sequence length="146" mass="16206">MSHRSRIEERIDSTAESVRNALKRTTRALAERGACPREIESTEVVLAELMNNVVEHAYLGQPGRSICLRVDILDDSLSCHVVDDGLALPGLAPPPVHRHDFNVDLEDLPEGGFGWTLIQDLTCELGYVRSNGQNHVSFCICRNRTA</sequence>
<dbReference type="InterPro" id="IPR003594">
    <property type="entry name" value="HATPase_dom"/>
</dbReference>
<dbReference type="Proteomes" id="UP000239480">
    <property type="component" value="Unassembled WGS sequence"/>
</dbReference>
<dbReference type="CDD" id="cd16936">
    <property type="entry name" value="HATPase_RsbW-like"/>
    <property type="match status" value="1"/>
</dbReference>
<dbReference type="InterPro" id="IPR050267">
    <property type="entry name" value="Anti-sigma-factor_SerPK"/>
</dbReference>
<evidence type="ECO:0000259" key="2">
    <source>
        <dbReference type="Pfam" id="PF13581"/>
    </source>
</evidence>
<dbReference type="SUPFAM" id="SSF55874">
    <property type="entry name" value="ATPase domain of HSP90 chaperone/DNA topoisomerase II/histidine kinase"/>
    <property type="match status" value="1"/>
</dbReference>
<dbReference type="PANTHER" id="PTHR35526:SF3">
    <property type="entry name" value="ANTI-SIGMA-F FACTOR RSBW"/>
    <property type="match status" value="1"/>
</dbReference>
<keyword evidence="3" id="KW-0418">Kinase</keyword>
<evidence type="ECO:0000256" key="1">
    <source>
        <dbReference type="ARBA" id="ARBA00022527"/>
    </source>
</evidence>
<dbReference type="GO" id="GO:0004674">
    <property type="term" value="F:protein serine/threonine kinase activity"/>
    <property type="evidence" value="ECO:0007669"/>
    <property type="project" value="UniProtKB-KW"/>
</dbReference>
<evidence type="ECO:0000313" key="4">
    <source>
        <dbReference type="Proteomes" id="UP000239480"/>
    </source>
</evidence>
<dbReference type="Gene3D" id="3.30.565.10">
    <property type="entry name" value="Histidine kinase-like ATPase, C-terminal domain"/>
    <property type="match status" value="1"/>
</dbReference>
<keyword evidence="3" id="KW-0808">Transferase</keyword>
<gene>
    <name evidence="3" type="ORF">CLV78_11160</name>
</gene>
<organism evidence="3 4">
    <name type="scientific">Aliiruegeria haliotis</name>
    <dbReference type="NCBI Taxonomy" id="1280846"/>
    <lineage>
        <taxon>Bacteria</taxon>
        <taxon>Pseudomonadati</taxon>
        <taxon>Pseudomonadota</taxon>
        <taxon>Alphaproteobacteria</taxon>
        <taxon>Rhodobacterales</taxon>
        <taxon>Roseobacteraceae</taxon>
        <taxon>Aliiruegeria</taxon>
    </lineage>
</organism>
<dbReference type="PANTHER" id="PTHR35526">
    <property type="entry name" value="ANTI-SIGMA-F FACTOR RSBW-RELATED"/>
    <property type="match status" value="1"/>
</dbReference>
<reference evidence="3 4" key="1">
    <citation type="submission" date="2018-03" db="EMBL/GenBank/DDBJ databases">
        <title>Genomic Encyclopedia of Archaeal and Bacterial Type Strains, Phase II (KMG-II): from individual species to whole genera.</title>
        <authorList>
            <person name="Goeker M."/>
        </authorList>
    </citation>
    <scope>NUCLEOTIDE SEQUENCE [LARGE SCALE GENOMIC DNA]</scope>
    <source>
        <strain evidence="3 4">DSM 29328</strain>
    </source>
</reference>
<feature type="domain" description="Histidine kinase/HSP90-like ATPase" evidence="2">
    <location>
        <begin position="13"/>
        <end position="139"/>
    </location>
</feature>
<evidence type="ECO:0000313" key="3">
    <source>
        <dbReference type="EMBL" id="PRY20906.1"/>
    </source>
</evidence>
<dbReference type="RefSeq" id="WP_158263614.1">
    <property type="nucleotide sequence ID" value="NZ_PVTD01000011.1"/>
</dbReference>
<comment type="caution">
    <text evidence="3">The sequence shown here is derived from an EMBL/GenBank/DDBJ whole genome shotgun (WGS) entry which is preliminary data.</text>
</comment>
<dbReference type="InterPro" id="IPR036890">
    <property type="entry name" value="HATPase_C_sf"/>
</dbReference>
<proteinExistence type="predicted"/>
<dbReference type="OrthoDB" id="9792240at2"/>